<dbReference type="EMBL" id="JAAEEH010000002">
    <property type="protein sequence ID" value="NDL66334.1"/>
    <property type="molecule type" value="Genomic_DNA"/>
</dbReference>
<accession>A0A7X5KL51</accession>
<reference evidence="2 3" key="1">
    <citation type="submission" date="2020-01" db="EMBL/GenBank/DDBJ databases">
        <title>Anaeroalcalibacter tamaniensis gen. nov., sp. nov., moderately halophilic strictly anaerobic fermenter bacterium from mud volcano of Taman peninsula.</title>
        <authorList>
            <person name="Frolova A."/>
            <person name="Merkel A.Y."/>
            <person name="Slobodkin A.I."/>
        </authorList>
    </citation>
    <scope>NUCLEOTIDE SEQUENCE [LARGE SCALE GENOMIC DNA]</scope>
    <source>
        <strain evidence="2 3">F-3ap</strain>
    </source>
</reference>
<dbReference type="PANTHER" id="PTHR33930:SF2">
    <property type="entry name" value="BLR3452 PROTEIN"/>
    <property type="match status" value="1"/>
</dbReference>
<dbReference type="Proteomes" id="UP000461585">
    <property type="component" value="Unassembled WGS sequence"/>
</dbReference>
<dbReference type="InterPro" id="IPR029032">
    <property type="entry name" value="AhpD-like"/>
</dbReference>
<dbReference type="SUPFAM" id="SSF69118">
    <property type="entry name" value="AhpD-like"/>
    <property type="match status" value="1"/>
</dbReference>
<evidence type="ECO:0000259" key="1">
    <source>
        <dbReference type="Pfam" id="PF02627"/>
    </source>
</evidence>
<sequence length="101" mass="10942">MGRNPLEPIMHHHPALFKQMSEARNASLAPGALDKKTKLLVAMALDATKHAPNGVRVLAKLAMEAGATKEEIMEVLHVVYFIDGIGSMYTAAEGIEGLFEE</sequence>
<evidence type="ECO:0000313" key="2">
    <source>
        <dbReference type="EMBL" id="NDL66334.1"/>
    </source>
</evidence>
<dbReference type="Pfam" id="PF02627">
    <property type="entry name" value="CMD"/>
    <property type="match status" value="1"/>
</dbReference>
<evidence type="ECO:0000313" key="3">
    <source>
        <dbReference type="Proteomes" id="UP000461585"/>
    </source>
</evidence>
<name>A0A7X5KL51_9FIRM</name>
<feature type="domain" description="Carboxymuconolactone decarboxylase-like" evidence="1">
    <location>
        <begin position="14"/>
        <end position="92"/>
    </location>
</feature>
<dbReference type="AlphaFoldDB" id="A0A7X5KL51"/>
<keyword evidence="3" id="KW-1185">Reference proteome</keyword>
<dbReference type="Gene3D" id="1.20.1290.10">
    <property type="entry name" value="AhpD-like"/>
    <property type="match status" value="1"/>
</dbReference>
<protein>
    <submittedName>
        <fullName evidence="2">Carboxymuconolactone decarboxylase family protein</fullName>
    </submittedName>
</protein>
<proteinExistence type="predicted"/>
<dbReference type="PANTHER" id="PTHR33930">
    <property type="entry name" value="ALKYL HYDROPEROXIDE REDUCTASE AHPD"/>
    <property type="match status" value="1"/>
</dbReference>
<dbReference type="GO" id="GO:0051920">
    <property type="term" value="F:peroxiredoxin activity"/>
    <property type="evidence" value="ECO:0007669"/>
    <property type="project" value="InterPro"/>
</dbReference>
<dbReference type="RefSeq" id="WP_162369065.1">
    <property type="nucleotide sequence ID" value="NZ_JAAEEH010000002.1"/>
</dbReference>
<comment type="caution">
    <text evidence="2">The sequence shown here is derived from an EMBL/GenBank/DDBJ whole genome shotgun (WGS) entry which is preliminary data.</text>
</comment>
<dbReference type="InterPro" id="IPR003779">
    <property type="entry name" value="CMD-like"/>
</dbReference>
<organism evidence="2 3">
    <name type="scientific">Anaerotalea alkaliphila</name>
    <dbReference type="NCBI Taxonomy" id="2662126"/>
    <lineage>
        <taxon>Bacteria</taxon>
        <taxon>Bacillati</taxon>
        <taxon>Bacillota</taxon>
        <taxon>Clostridia</taxon>
        <taxon>Eubacteriales</taxon>
        <taxon>Anaerotalea</taxon>
    </lineage>
</organism>
<gene>
    <name evidence="2" type="ORF">GXN74_01050</name>
</gene>